<dbReference type="Pfam" id="PF13041">
    <property type="entry name" value="PPR_2"/>
    <property type="match status" value="2"/>
</dbReference>
<dbReference type="InterPro" id="IPR046960">
    <property type="entry name" value="PPR_At4g14850-like_plant"/>
</dbReference>
<dbReference type="EMBL" id="CM035419">
    <property type="protein sequence ID" value="KAH7415667.1"/>
    <property type="molecule type" value="Genomic_DNA"/>
</dbReference>
<gene>
    <name evidence="3" type="ORF">KP509_14G056200</name>
</gene>
<sequence>MLHVMREGCCAKLSTVGSFPKRMRLGNLVCHFSDFQIPIDAISEQNKPLQNEPLLSSMELNMPTDPHIYSFLHRKSVASDIPFDGCYLNYMDHGNKAPESPRFVSSGMRRDCESGEDATGQFSETHYHMTEVWNSMMTIYMRQRSYPEAFHLFQKMLQEGIIPDMGTYISLLSVCAGLTSIVEGRHTHARIMGTGYYIDVFVSTSLVNLYGKFGESKCALQQFDAMPHRSTVTWNALISGYKQNKQCKQVLQLFGQILLECVLPSSATFACVLSACATEGLRFQVSHAVWRKLKVYSMRCWQEAWLLQKLW</sequence>
<evidence type="ECO:0008006" key="5">
    <source>
        <dbReference type="Google" id="ProtNLM"/>
    </source>
</evidence>
<keyword evidence="4" id="KW-1185">Reference proteome</keyword>
<proteinExistence type="predicted"/>
<dbReference type="GO" id="GO:0009451">
    <property type="term" value="P:RNA modification"/>
    <property type="evidence" value="ECO:0007669"/>
    <property type="project" value="InterPro"/>
</dbReference>
<dbReference type="Proteomes" id="UP000825935">
    <property type="component" value="Chromosome 14"/>
</dbReference>
<dbReference type="FunFam" id="1.25.40.10:FF:000344">
    <property type="entry name" value="Pentatricopeptide repeat-containing protein"/>
    <property type="match status" value="1"/>
</dbReference>
<dbReference type="InterPro" id="IPR011990">
    <property type="entry name" value="TPR-like_helical_dom_sf"/>
</dbReference>
<accession>A0A8T2TAC7</accession>
<name>A0A8T2TAC7_CERRI</name>
<dbReference type="NCBIfam" id="TIGR00756">
    <property type="entry name" value="PPR"/>
    <property type="match status" value="2"/>
</dbReference>
<evidence type="ECO:0000256" key="2">
    <source>
        <dbReference type="PROSITE-ProRule" id="PRU00708"/>
    </source>
</evidence>
<dbReference type="GO" id="GO:0003723">
    <property type="term" value="F:RNA binding"/>
    <property type="evidence" value="ECO:0007669"/>
    <property type="project" value="InterPro"/>
</dbReference>
<evidence type="ECO:0000313" key="4">
    <source>
        <dbReference type="Proteomes" id="UP000825935"/>
    </source>
</evidence>
<dbReference type="AlphaFoldDB" id="A0A8T2TAC7"/>
<organism evidence="3 4">
    <name type="scientific">Ceratopteris richardii</name>
    <name type="common">Triangle waterfern</name>
    <dbReference type="NCBI Taxonomy" id="49495"/>
    <lineage>
        <taxon>Eukaryota</taxon>
        <taxon>Viridiplantae</taxon>
        <taxon>Streptophyta</taxon>
        <taxon>Embryophyta</taxon>
        <taxon>Tracheophyta</taxon>
        <taxon>Polypodiopsida</taxon>
        <taxon>Polypodiidae</taxon>
        <taxon>Polypodiales</taxon>
        <taxon>Pteridineae</taxon>
        <taxon>Pteridaceae</taxon>
        <taxon>Parkerioideae</taxon>
        <taxon>Ceratopteris</taxon>
    </lineage>
</organism>
<dbReference type="InterPro" id="IPR002885">
    <property type="entry name" value="PPR_rpt"/>
</dbReference>
<dbReference type="Gene3D" id="1.25.40.10">
    <property type="entry name" value="Tetratricopeptide repeat domain"/>
    <property type="match status" value="1"/>
</dbReference>
<dbReference type="PANTHER" id="PTHR47926:SF533">
    <property type="entry name" value="DYW DOMAIN-CONTAINING PROTEIN"/>
    <property type="match status" value="1"/>
</dbReference>
<keyword evidence="1" id="KW-0677">Repeat</keyword>
<dbReference type="PROSITE" id="PS51375">
    <property type="entry name" value="PPR"/>
    <property type="match status" value="2"/>
</dbReference>
<dbReference type="OrthoDB" id="1937829at2759"/>
<reference evidence="3" key="1">
    <citation type="submission" date="2021-08" db="EMBL/GenBank/DDBJ databases">
        <title>WGS assembly of Ceratopteris richardii.</title>
        <authorList>
            <person name="Marchant D.B."/>
            <person name="Chen G."/>
            <person name="Jenkins J."/>
            <person name="Shu S."/>
            <person name="Leebens-Mack J."/>
            <person name="Grimwood J."/>
            <person name="Schmutz J."/>
            <person name="Soltis P."/>
            <person name="Soltis D."/>
            <person name="Chen Z.-H."/>
        </authorList>
    </citation>
    <scope>NUCLEOTIDE SEQUENCE</scope>
    <source>
        <strain evidence="3">Whitten #5841</strain>
        <tissue evidence="3">Leaf</tissue>
    </source>
</reference>
<evidence type="ECO:0000256" key="1">
    <source>
        <dbReference type="ARBA" id="ARBA00022737"/>
    </source>
</evidence>
<dbReference type="PANTHER" id="PTHR47926">
    <property type="entry name" value="PENTATRICOPEPTIDE REPEAT-CONTAINING PROTEIN"/>
    <property type="match status" value="1"/>
</dbReference>
<protein>
    <recommendedName>
        <fullName evidence="5">Pentatricopeptide repeat-containing protein</fullName>
    </recommendedName>
</protein>
<evidence type="ECO:0000313" key="3">
    <source>
        <dbReference type="EMBL" id="KAH7415667.1"/>
    </source>
</evidence>
<feature type="repeat" description="PPR" evidence="2">
    <location>
        <begin position="230"/>
        <end position="264"/>
    </location>
</feature>
<comment type="caution">
    <text evidence="3">The sequence shown here is derived from an EMBL/GenBank/DDBJ whole genome shotgun (WGS) entry which is preliminary data.</text>
</comment>
<feature type="repeat" description="PPR" evidence="2">
    <location>
        <begin position="129"/>
        <end position="163"/>
    </location>
</feature>